<feature type="compositionally biased region" description="Polar residues" evidence="1">
    <location>
        <begin position="962"/>
        <end position="986"/>
    </location>
</feature>
<comment type="caution">
    <text evidence="2">The sequence shown here is derived from an EMBL/GenBank/DDBJ whole genome shotgun (WGS) entry which is preliminary data.</text>
</comment>
<organism evidence="2 3">
    <name type="scientific">Thanatephorus cucumeris (strain AG1-IA)</name>
    <name type="common">Rice sheath blight fungus</name>
    <name type="synonym">Rhizoctonia solani</name>
    <dbReference type="NCBI Taxonomy" id="983506"/>
    <lineage>
        <taxon>Eukaryota</taxon>
        <taxon>Fungi</taxon>
        <taxon>Dikarya</taxon>
        <taxon>Basidiomycota</taxon>
        <taxon>Agaricomycotina</taxon>
        <taxon>Agaricomycetes</taxon>
        <taxon>Cantharellales</taxon>
        <taxon>Ceratobasidiaceae</taxon>
        <taxon>Rhizoctonia</taxon>
        <taxon>Rhizoctonia solani AG-1</taxon>
    </lineage>
</organism>
<name>L8X4L8_THACA</name>
<protein>
    <submittedName>
        <fullName evidence="2">Uncharacterized protein</fullName>
    </submittedName>
</protein>
<dbReference type="AlphaFoldDB" id="L8X4L8"/>
<keyword evidence="3" id="KW-1185">Reference proteome</keyword>
<feature type="compositionally biased region" description="Polar residues" evidence="1">
    <location>
        <begin position="608"/>
        <end position="618"/>
    </location>
</feature>
<feature type="region of interest" description="Disordered" evidence="1">
    <location>
        <begin position="1056"/>
        <end position="1097"/>
    </location>
</feature>
<feature type="compositionally biased region" description="Polar residues" evidence="1">
    <location>
        <begin position="1069"/>
        <end position="1078"/>
    </location>
</feature>
<feature type="compositionally biased region" description="Basic and acidic residues" evidence="1">
    <location>
        <begin position="797"/>
        <end position="813"/>
    </location>
</feature>
<gene>
    <name evidence="2" type="ORF">AG1IA_02009</name>
</gene>
<feature type="region of interest" description="Disordered" evidence="1">
    <location>
        <begin position="791"/>
        <end position="914"/>
    </location>
</feature>
<feature type="region of interest" description="Disordered" evidence="1">
    <location>
        <begin position="602"/>
        <end position="642"/>
    </location>
</feature>
<accession>L8X4L8</accession>
<evidence type="ECO:0000256" key="1">
    <source>
        <dbReference type="SAM" id="MobiDB-lite"/>
    </source>
</evidence>
<feature type="compositionally biased region" description="Polar residues" evidence="1">
    <location>
        <begin position="532"/>
        <end position="544"/>
    </location>
</feature>
<feature type="compositionally biased region" description="Pro residues" evidence="1">
    <location>
        <begin position="406"/>
        <end position="415"/>
    </location>
</feature>
<dbReference type="EMBL" id="AFRT01000456">
    <property type="protein sequence ID" value="ELU43968.1"/>
    <property type="molecule type" value="Genomic_DNA"/>
</dbReference>
<proteinExistence type="predicted"/>
<feature type="region of interest" description="Disordered" evidence="1">
    <location>
        <begin position="522"/>
        <end position="556"/>
    </location>
</feature>
<sequence length="1169" mass="128159">MTLGASADPDQIPQGYPGDFTLVADQYHKINHKGKSSEQTLRRYVDGEFTFPKPQQSRGQFDPELEACSYYTGSLLAWIDCSDKRVFILMSIYASIATRKFDPATDCEIKLTLIQEGVLLGVKPRGKGDKSLGTAARFCPCDADELDNGDKQNKCMGVDLVALWLCPWRRLRIEGYDIVAGMRSFSSRDFPECHEKHVVYMRHKRHEFCCSMRTKEPVEPRSLPARLLSPLGCHHSRSYCPGCDRDFTFLKSPDGKHIGLRQLQLQFKEIAPMFWNGRLIRDEQAGCGDITPLPAAAGLNYLLSRHSVTRPSRIFSAINAIPLALPPPRHLLVLTFLLCLTRMSSQRRDFRRMLYRLDLATSYPSIPALIQHFMDETALDGVVEVKMVASPPRAAPPPSKGKRNNKPPPPPPAPLQPVTSVISFRREGRDVNAIALFGPASVPSSVFTAEEQGGLPRNLNDPLAFLDMPGMVVKKRYPPRTTLVWVFAPLVQKLLDEGADTVMFEVRSYIAGADSVREAQSTLSPVSPYGTAHSTTEASPSVLASGSTPSSGGQGSAFEDLSVIQYTQSPVAYPHADNKAPILTELHRRPQEIRAEAAYESPHPLHYSPSQRQPSIPTHTPGPTVPHWSQPQPEAWNPASGYSDLQPLLVPPSWGSSFSSEAWSEHPGSSWQSDSAPASYDYPTIPPLPWQGLQETSYVPGALEPTAGQAYFREPAPPNFQEGYYMPHTNLSDQPGFSTNIHAAMTARSGETPATSYESPGAGFQEDNRAVNWEARYPYLGALGVPPSEAFSYSPIPHDRGSEMRASEFDQRPRTGSPTSPPDSSERDSLTPTLTNPGFERTSAPASQKQWPFSRGPSSQPTHWQRSTSAYTSVSPNLGVPGSSRSVSAALPRSRVRLRSNSPEPAGEASIRGAKRLKVNPGILSSTHFKPVDVASPPPISAGSSSSASRSLKSRVSSTVRPASSTHRSHQTASPTEVTQDQQEADSSLLEILSRPAPYKRMLGYAARQHDGSIVAYELDDSVAATTFDDTLLGLGLSSVTNVAALGMELGRRAARRQRESNLRGTVGHDQTATTNTYGEHGIPQQPQGSDSRTGPFRGAISRPAWQGCVIARRLLLVMLHMYIYNTHSYVSYSLPHPSYSFLSFFVSCFILIPSDSWCSGAPCNNVRR</sequence>
<evidence type="ECO:0000313" key="2">
    <source>
        <dbReference type="EMBL" id="ELU43968.1"/>
    </source>
</evidence>
<dbReference type="Proteomes" id="UP000011668">
    <property type="component" value="Unassembled WGS sequence"/>
</dbReference>
<feature type="compositionally biased region" description="Polar residues" evidence="1">
    <location>
        <begin position="844"/>
        <end position="876"/>
    </location>
</feature>
<feature type="compositionally biased region" description="Low complexity" evidence="1">
    <location>
        <begin position="941"/>
        <end position="961"/>
    </location>
</feature>
<feature type="region of interest" description="Disordered" evidence="1">
    <location>
        <begin position="927"/>
        <end position="986"/>
    </location>
</feature>
<reference evidence="2 3" key="1">
    <citation type="journal article" date="2013" name="Nat. Commun.">
        <title>The evolution and pathogenic mechanisms of the rice sheath blight pathogen.</title>
        <authorList>
            <person name="Zheng A."/>
            <person name="Lin R."/>
            <person name="Xu L."/>
            <person name="Qin P."/>
            <person name="Tang C."/>
            <person name="Ai P."/>
            <person name="Zhang D."/>
            <person name="Liu Y."/>
            <person name="Sun Z."/>
            <person name="Feng H."/>
            <person name="Wang Y."/>
            <person name="Chen Y."/>
            <person name="Liang X."/>
            <person name="Fu R."/>
            <person name="Li Q."/>
            <person name="Zhang J."/>
            <person name="Yu X."/>
            <person name="Xie Z."/>
            <person name="Ding L."/>
            <person name="Guan P."/>
            <person name="Tang J."/>
            <person name="Liang Y."/>
            <person name="Wang S."/>
            <person name="Deng Q."/>
            <person name="Li S."/>
            <person name="Zhu J."/>
            <person name="Wang L."/>
            <person name="Liu H."/>
            <person name="Li P."/>
        </authorList>
    </citation>
    <scope>NUCLEOTIDE SEQUENCE [LARGE SCALE GENOMIC DNA]</scope>
    <source>
        <strain evidence="3">AG-1 IA</strain>
    </source>
</reference>
<evidence type="ECO:0000313" key="3">
    <source>
        <dbReference type="Proteomes" id="UP000011668"/>
    </source>
</evidence>
<dbReference type="OrthoDB" id="3200557at2759"/>
<dbReference type="HOGENOM" id="CLU_274315_0_0_1"/>
<feature type="region of interest" description="Disordered" evidence="1">
    <location>
        <begin position="390"/>
        <end position="418"/>
    </location>
</feature>